<dbReference type="AlphaFoldDB" id="A0A1Z4GCG4"/>
<organism evidence="1 2">
    <name type="scientific">Anabaenopsis circularis NIES-21</name>
    <dbReference type="NCBI Taxonomy" id="1085406"/>
    <lineage>
        <taxon>Bacteria</taxon>
        <taxon>Bacillati</taxon>
        <taxon>Cyanobacteriota</taxon>
        <taxon>Cyanophyceae</taxon>
        <taxon>Nostocales</taxon>
        <taxon>Nodulariaceae</taxon>
        <taxon>Anabaenopsis</taxon>
    </lineage>
</organism>
<sequence>MISSLICGFAFLLTSSLVNTYLGYLLLEKSLSDNSKNGG</sequence>
<proteinExistence type="predicted"/>
<evidence type="ECO:0000313" key="2">
    <source>
        <dbReference type="Proteomes" id="UP000218287"/>
    </source>
</evidence>
<gene>
    <name evidence="1" type="ORF">NIES21_09840</name>
</gene>
<keyword evidence="2" id="KW-1185">Reference proteome</keyword>
<dbReference type="EMBL" id="AP018174">
    <property type="protein sequence ID" value="BAY15169.1"/>
    <property type="molecule type" value="Genomic_DNA"/>
</dbReference>
<name>A0A1Z4GCG4_9CYAN</name>
<protein>
    <submittedName>
        <fullName evidence="1">Uncharacterized protein</fullName>
    </submittedName>
</protein>
<dbReference type="Proteomes" id="UP000218287">
    <property type="component" value="Chromosome"/>
</dbReference>
<evidence type="ECO:0000313" key="1">
    <source>
        <dbReference type="EMBL" id="BAY15169.1"/>
    </source>
</evidence>
<accession>A0A1Z4GCG4</accession>
<reference evidence="1 2" key="1">
    <citation type="submission" date="2017-06" db="EMBL/GenBank/DDBJ databases">
        <title>Genome sequencing of cyanobaciteial culture collection at National Institute for Environmental Studies (NIES).</title>
        <authorList>
            <person name="Hirose Y."/>
            <person name="Shimura Y."/>
            <person name="Fujisawa T."/>
            <person name="Nakamura Y."/>
            <person name="Kawachi M."/>
        </authorList>
    </citation>
    <scope>NUCLEOTIDE SEQUENCE [LARGE SCALE GENOMIC DNA]</scope>
    <source>
        <strain evidence="1 2">NIES-21</strain>
    </source>
</reference>